<dbReference type="PANTHER" id="PTHR11032:SF1">
    <property type="entry name" value="FMS-RELATED TYROSINE KINASE 3 LIGAND"/>
    <property type="match status" value="1"/>
</dbReference>
<keyword evidence="2" id="KW-0732">Signal</keyword>
<proteinExistence type="predicted"/>
<sequence>MISCHELRGKVIAFFLLLNFLELSFTCTFDNDPISGDYVKKISALEEITATDYQVTRQRIIPEEKEDQNCFQLLTLVSSNTSLANIQRKQESVLDKSIISLLNEIHFLGECLFKIPPNCPMENVNISTVLHNLKNSLATLKPNIENNFTHCLRVKCESAESLSDHFGGDLVNESNGTRTHFPLLLSIVFLIVLLFIVCNLRINRT</sequence>
<evidence type="ECO:0000313" key="4">
    <source>
        <dbReference type="Proteomes" id="UP000824782"/>
    </source>
</evidence>
<dbReference type="GO" id="GO:0030971">
    <property type="term" value="F:receptor tyrosine kinase binding"/>
    <property type="evidence" value="ECO:0007669"/>
    <property type="project" value="TreeGrafter"/>
</dbReference>
<dbReference type="PANTHER" id="PTHR11032">
    <property type="entry name" value="SL CYTOKINE"/>
    <property type="match status" value="1"/>
</dbReference>
<dbReference type="GO" id="GO:0009986">
    <property type="term" value="C:cell surface"/>
    <property type="evidence" value="ECO:0007669"/>
    <property type="project" value="TreeGrafter"/>
</dbReference>
<comment type="caution">
    <text evidence="3">The sequence shown here is derived from an EMBL/GenBank/DDBJ whole genome shotgun (WGS) entry which is preliminary data.</text>
</comment>
<dbReference type="GO" id="GO:0016020">
    <property type="term" value="C:membrane"/>
    <property type="evidence" value="ECO:0007669"/>
    <property type="project" value="InterPro"/>
</dbReference>
<dbReference type="AlphaFoldDB" id="A0AAV7B5S5"/>
<accession>A0AAV7B5S5</accession>
<dbReference type="GO" id="GO:0005615">
    <property type="term" value="C:extracellular space"/>
    <property type="evidence" value="ECO:0007669"/>
    <property type="project" value="TreeGrafter"/>
</dbReference>
<organism evidence="3 4">
    <name type="scientific">Engystomops pustulosus</name>
    <name type="common">Tungara frog</name>
    <name type="synonym">Physalaemus pustulosus</name>
    <dbReference type="NCBI Taxonomy" id="76066"/>
    <lineage>
        <taxon>Eukaryota</taxon>
        <taxon>Metazoa</taxon>
        <taxon>Chordata</taxon>
        <taxon>Craniata</taxon>
        <taxon>Vertebrata</taxon>
        <taxon>Euteleostomi</taxon>
        <taxon>Amphibia</taxon>
        <taxon>Batrachia</taxon>
        <taxon>Anura</taxon>
        <taxon>Neobatrachia</taxon>
        <taxon>Hyloidea</taxon>
        <taxon>Leptodactylidae</taxon>
        <taxon>Leiuperinae</taxon>
        <taxon>Engystomops</taxon>
    </lineage>
</organism>
<dbReference type="SUPFAM" id="SSF47266">
    <property type="entry name" value="4-helical cytokines"/>
    <property type="match status" value="1"/>
</dbReference>
<dbReference type="InterPro" id="IPR004213">
    <property type="entry name" value="Flt3_lig"/>
</dbReference>
<dbReference type="Proteomes" id="UP000824782">
    <property type="component" value="Unassembled WGS sequence"/>
</dbReference>
<feature type="signal peptide" evidence="2">
    <location>
        <begin position="1"/>
        <end position="26"/>
    </location>
</feature>
<evidence type="ECO:0000256" key="2">
    <source>
        <dbReference type="SAM" id="SignalP"/>
    </source>
</evidence>
<keyword evidence="1" id="KW-0812">Transmembrane</keyword>
<name>A0AAV7B5S5_ENGPU</name>
<keyword evidence="1" id="KW-0472">Membrane</keyword>
<dbReference type="InterPro" id="IPR009079">
    <property type="entry name" value="4_helix_cytokine-like_core"/>
</dbReference>
<dbReference type="EMBL" id="WNYA01000006">
    <property type="protein sequence ID" value="KAG8567886.1"/>
    <property type="molecule type" value="Genomic_DNA"/>
</dbReference>
<gene>
    <name evidence="3" type="ORF">GDO81_013818</name>
</gene>
<evidence type="ECO:0000256" key="1">
    <source>
        <dbReference type="SAM" id="Phobius"/>
    </source>
</evidence>
<dbReference type="GO" id="GO:0008284">
    <property type="term" value="P:positive regulation of cell population proliferation"/>
    <property type="evidence" value="ECO:0007669"/>
    <property type="project" value="TreeGrafter"/>
</dbReference>
<dbReference type="Gene3D" id="1.20.1250.10">
    <property type="match status" value="1"/>
</dbReference>
<keyword evidence="4" id="KW-1185">Reference proteome</keyword>
<dbReference type="Pfam" id="PF02947">
    <property type="entry name" value="Flt3_lig"/>
    <property type="match status" value="1"/>
</dbReference>
<dbReference type="GO" id="GO:0005125">
    <property type="term" value="F:cytokine activity"/>
    <property type="evidence" value="ECO:0007669"/>
    <property type="project" value="InterPro"/>
</dbReference>
<feature type="chain" id="PRO_5043507465" evidence="2">
    <location>
        <begin position="27"/>
        <end position="205"/>
    </location>
</feature>
<reference evidence="3" key="1">
    <citation type="thesis" date="2020" institute="ProQuest LLC" country="789 East Eisenhower Parkway, Ann Arbor, MI, USA">
        <title>Comparative Genomics and Chromosome Evolution.</title>
        <authorList>
            <person name="Mudd A.B."/>
        </authorList>
    </citation>
    <scope>NUCLEOTIDE SEQUENCE</scope>
    <source>
        <strain evidence="3">237g6f4</strain>
        <tissue evidence="3">Blood</tissue>
    </source>
</reference>
<protein>
    <submittedName>
        <fullName evidence="3">Uncharacterized protein</fullName>
    </submittedName>
</protein>
<feature type="transmembrane region" description="Helical" evidence="1">
    <location>
        <begin position="181"/>
        <end position="202"/>
    </location>
</feature>
<keyword evidence="1" id="KW-1133">Transmembrane helix</keyword>
<evidence type="ECO:0000313" key="3">
    <source>
        <dbReference type="EMBL" id="KAG8567886.1"/>
    </source>
</evidence>